<dbReference type="Pfam" id="PF23575">
    <property type="entry name" value="JAG1"/>
    <property type="match status" value="1"/>
</dbReference>
<feature type="transmembrane region" description="Helical" evidence="2">
    <location>
        <begin position="203"/>
        <end position="227"/>
    </location>
</feature>
<keyword evidence="2" id="KW-0472">Membrane</keyword>
<evidence type="ECO:0000313" key="4">
    <source>
        <dbReference type="EMBL" id="TSV02076.1"/>
    </source>
</evidence>
<dbReference type="GO" id="GO:0005112">
    <property type="term" value="F:Notch binding"/>
    <property type="evidence" value="ECO:0007669"/>
    <property type="project" value="InterPro"/>
</dbReference>
<keyword evidence="5" id="KW-1185">Reference proteome</keyword>
<dbReference type="InterPro" id="IPR056986">
    <property type="entry name" value="JAG1_1/2_dom"/>
</dbReference>
<dbReference type="InterPro" id="IPR001007">
    <property type="entry name" value="VWF_dom"/>
</dbReference>
<feature type="region of interest" description="Disordered" evidence="1">
    <location>
        <begin position="261"/>
        <end position="294"/>
    </location>
</feature>
<comment type="caution">
    <text evidence="4">The sequence shown here is derived from an EMBL/GenBank/DDBJ whole genome shotgun (WGS) entry which is preliminary data.</text>
</comment>
<feature type="compositionally biased region" description="Acidic residues" evidence="1">
    <location>
        <begin position="278"/>
        <end position="292"/>
    </location>
</feature>
<name>A0A556V599_BAGYA</name>
<feature type="domain" description="VWFC" evidence="3">
    <location>
        <begin position="4"/>
        <end position="63"/>
    </location>
</feature>
<evidence type="ECO:0000256" key="2">
    <source>
        <dbReference type="SAM" id="Phobius"/>
    </source>
</evidence>
<dbReference type="OrthoDB" id="283575at2759"/>
<evidence type="ECO:0000313" key="5">
    <source>
        <dbReference type="Proteomes" id="UP000319801"/>
    </source>
</evidence>
<dbReference type="PRINTS" id="PR02059">
    <property type="entry name" value="JAGGEDFAMILY"/>
</dbReference>
<gene>
    <name evidence="4" type="ORF">Baya_12996</name>
</gene>
<reference evidence="4 5" key="1">
    <citation type="journal article" date="2019" name="Genome Biol. Evol.">
        <title>Whole-Genome Sequencing of the Giant Devil Catfish, Bagarius yarrelli.</title>
        <authorList>
            <person name="Jiang W."/>
            <person name="Lv Y."/>
            <person name="Cheng L."/>
            <person name="Yang K."/>
            <person name="Chao B."/>
            <person name="Wang X."/>
            <person name="Li Y."/>
            <person name="Pan X."/>
            <person name="You X."/>
            <person name="Zhang Y."/>
            <person name="Yang J."/>
            <person name="Li J."/>
            <person name="Zhang X."/>
            <person name="Liu S."/>
            <person name="Sun C."/>
            <person name="Yang J."/>
            <person name="Shi Q."/>
        </authorList>
    </citation>
    <scope>NUCLEOTIDE SEQUENCE [LARGE SCALE GENOMIC DNA]</scope>
    <source>
        <strain evidence="4">JWS20170419001</strain>
        <tissue evidence="4">Muscle</tissue>
    </source>
</reference>
<dbReference type="GO" id="GO:0007219">
    <property type="term" value="P:Notch signaling pathway"/>
    <property type="evidence" value="ECO:0007669"/>
    <property type="project" value="InterPro"/>
</dbReference>
<evidence type="ECO:0000259" key="3">
    <source>
        <dbReference type="SMART" id="SM00215"/>
    </source>
</evidence>
<accession>A0A556V599</accession>
<dbReference type="EMBL" id="VCAZ01000122">
    <property type="protein sequence ID" value="TSV02076.1"/>
    <property type="molecule type" value="Genomic_DNA"/>
</dbReference>
<keyword evidence="2" id="KW-1133">Transmembrane helix</keyword>
<proteinExistence type="predicted"/>
<protein>
    <submittedName>
        <fullName evidence="4">Protein jagged-2</fullName>
    </submittedName>
</protein>
<keyword evidence="2" id="KW-0812">Transmembrane</keyword>
<organism evidence="4 5">
    <name type="scientific">Bagarius yarrelli</name>
    <name type="common">Goonch</name>
    <name type="synonym">Bagrus yarrelli</name>
    <dbReference type="NCBI Taxonomy" id="175774"/>
    <lineage>
        <taxon>Eukaryota</taxon>
        <taxon>Metazoa</taxon>
        <taxon>Chordata</taxon>
        <taxon>Craniata</taxon>
        <taxon>Vertebrata</taxon>
        <taxon>Euteleostomi</taxon>
        <taxon>Actinopterygii</taxon>
        <taxon>Neopterygii</taxon>
        <taxon>Teleostei</taxon>
        <taxon>Ostariophysi</taxon>
        <taxon>Siluriformes</taxon>
        <taxon>Sisoridae</taxon>
        <taxon>Sisorinae</taxon>
        <taxon>Bagarius</taxon>
    </lineage>
</organism>
<evidence type="ECO:0000256" key="1">
    <source>
        <dbReference type="SAM" id="MobiDB-lite"/>
    </source>
</evidence>
<sequence>MSVPHGSRWEDGCNGCQCINGNNKCTKVYCGGRPCLLTSQDQDCVGGQECTPQHFLLCLRPPCQLWGLCSDPNSPPISTECQPNSDYTDSKCARVTLVFDTDILPTGTTVDKICSELRYLPVSRTLAQDHTLFILCDQSQTGSNAVEVAMSFDQSVEFDEQTDIQEVVGSIIAVLSKRHNSTLLLAIREVKVETQISPTSLDYLVPLLCVLFSMLWISCTVVCICWFRKRRKAVRRPDASVEESINNQRGAFLRLANREDRTSPSYPLDRIGDGAEKQDEEDKDGGEEEEEGSSGLVVKCPSLKYTKGEVVYTVCPTAQSLRTQYNPKDNRCKDVNWAFQ</sequence>
<dbReference type="InterPro" id="IPR026219">
    <property type="entry name" value="Jagged/Serrate"/>
</dbReference>
<dbReference type="AlphaFoldDB" id="A0A556V599"/>
<dbReference type="SMART" id="SM00215">
    <property type="entry name" value="VWC_out"/>
    <property type="match status" value="1"/>
</dbReference>
<dbReference type="Proteomes" id="UP000319801">
    <property type="component" value="Unassembled WGS sequence"/>
</dbReference>